<evidence type="ECO:0000256" key="1">
    <source>
        <dbReference type="SAM" id="MobiDB-lite"/>
    </source>
</evidence>
<name>A0A0E0PFB2_ORYRU</name>
<organism evidence="3 4">
    <name type="scientific">Oryza rufipogon</name>
    <name type="common">Brownbeard rice</name>
    <name type="synonym">Asian wild rice</name>
    <dbReference type="NCBI Taxonomy" id="4529"/>
    <lineage>
        <taxon>Eukaryota</taxon>
        <taxon>Viridiplantae</taxon>
        <taxon>Streptophyta</taxon>
        <taxon>Embryophyta</taxon>
        <taxon>Tracheophyta</taxon>
        <taxon>Spermatophyta</taxon>
        <taxon>Magnoliopsida</taxon>
        <taxon>Liliopsida</taxon>
        <taxon>Poales</taxon>
        <taxon>Poaceae</taxon>
        <taxon>BOP clade</taxon>
        <taxon>Oryzoideae</taxon>
        <taxon>Oryzeae</taxon>
        <taxon>Oryzinae</taxon>
        <taxon>Oryza</taxon>
    </lineage>
</organism>
<dbReference type="Proteomes" id="UP000008022">
    <property type="component" value="Unassembled WGS sequence"/>
</dbReference>
<reference evidence="4" key="1">
    <citation type="submission" date="2013-06" db="EMBL/GenBank/DDBJ databases">
        <authorList>
            <person name="Zhao Q."/>
        </authorList>
    </citation>
    <scope>NUCLEOTIDE SEQUENCE</scope>
    <source>
        <strain evidence="4">cv. W1943</strain>
    </source>
</reference>
<dbReference type="HOGENOM" id="CLU_1889178_0_0_1"/>
<dbReference type="EnsemblPlants" id="ORUFI04G30320.1">
    <property type="protein sequence ID" value="ORUFI04G30320.1"/>
    <property type="gene ID" value="ORUFI04G30320"/>
</dbReference>
<keyword evidence="2" id="KW-0472">Membrane</keyword>
<proteinExistence type="predicted"/>
<dbReference type="AlphaFoldDB" id="A0A0E0PFB2"/>
<sequence length="135" mass="14276">MAAGSAMVAAGASAMVDPVVGMAAADSAMGTGAAADLEAGDSVAADPPARPSSRSYARLRGLTATRPQEAKEREREPREERRRRLPLAAAAVVEREVEGRVEIRLLYYVMVCACAFGTPVFVGEHFVEQLVSGER</sequence>
<evidence type="ECO:0000256" key="2">
    <source>
        <dbReference type="SAM" id="Phobius"/>
    </source>
</evidence>
<keyword evidence="2" id="KW-0812">Transmembrane</keyword>
<keyword evidence="4" id="KW-1185">Reference proteome</keyword>
<feature type="transmembrane region" description="Helical" evidence="2">
    <location>
        <begin position="105"/>
        <end position="122"/>
    </location>
</feature>
<feature type="compositionally biased region" description="Basic and acidic residues" evidence="1">
    <location>
        <begin position="68"/>
        <end position="82"/>
    </location>
</feature>
<reference evidence="3" key="2">
    <citation type="submission" date="2015-06" db="UniProtKB">
        <authorList>
            <consortium name="EnsemblPlants"/>
        </authorList>
    </citation>
    <scope>IDENTIFICATION</scope>
</reference>
<dbReference type="OMA" id="CACAFGT"/>
<evidence type="ECO:0000313" key="4">
    <source>
        <dbReference type="Proteomes" id="UP000008022"/>
    </source>
</evidence>
<keyword evidence="2" id="KW-1133">Transmembrane helix</keyword>
<feature type="region of interest" description="Disordered" evidence="1">
    <location>
        <begin position="39"/>
        <end position="84"/>
    </location>
</feature>
<evidence type="ECO:0000313" key="3">
    <source>
        <dbReference type="EnsemblPlants" id="ORUFI04G30320.1"/>
    </source>
</evidence>
<dbReference type="Gramene" id="ORUFI04G30320.1">
    <property type="protein sequence ID" value="ORUFI04G30320.1"/>
    <property type="gene ID" value="ORUFI04G30320"/>
</dbReference>
<protein>
    <submittedName>
        <fullName evidence="3">Uncharacterized protein</fullName>
    </submittedName>
</protein>
<accession>A0A0E0PFB2</accession>